<dbReference type="SUPFAM" id="SSF47336">
    <property type="entry name" value="ACP-like"/>
    <property type="match status" value="1"/>
</dbReference>
<evidence type="ECO:0000313" key="7">
    <source>
        <dbReference type="Proteomes" id="UP000248349"/>
    </source>
</evidence>
<dbReference type="InterPro" id="IPR020806">
    <property type="entry name" value="PKS_PP-bd"/>
</dbReference>
<dbReference type="Pfam" id="PF00550">
    <property type="entry name" value="PP-binding"/>
    <property type="match status" value="1"/>
</dbReference>
<dbReference type="PANTHER" id="PTHR45527">
    <property type="entry name" value="NONRIBOSOMAL PEPTIDE SYNTHETASE"/>
    <property type="match status" value="1"/>
</dbReference>
<evidence type="ECO:0000313" key="6">
    <source>
        <dbReference type="EMBL" id="PYH43734.1"/>
    </source>
</evidence>
<sequence length="1082" mass="120294">MGLDENPVPSTLPYTLHAVFERNVLDQPDAPAVCAWDGDLSYQELDRKSSALARILFRRGVRSGALVALCFDPSRWTAVAMMAVSKAGGVWFFLEPKHPVNRLQQMCHTVEARIVLCSRSQASVAHELSGEQMMAPLIIEEPVLQEDPGAMDLELVSPSRPAYVAFTSGSTGKPKGALMTHQAAVAGVLHNAKPMQLARTSRVLQFASFAFDISFLEHFWALLLGGCLCIPSPQDRQNNLAHAVQVLQVNWTFLTPTVARLLEPPQLSSLQTLVLGGEAVTQADLDMWLPYVHLSGLYGPAECAVGLAVQPDYSRVESAANIGFPFSVACWVVNEEDSTQLVPRGTVGELVVEGPSISEGYINAPEQTARAYLTNPTWMPAARHSTKKLYRTGDLVRYLDDGSLLFLGRKDTQVKINGQRIELGEIEYHTRAVLSRDHLRPPPVVAEAMAVNGRPLAVIAFYQVESSCQDPDHVQEDIFLPPDQGFVGRKTSYQSQLRDHLPEYMIPTSFIPVLRMPSTMSGKTDRKTLREKFAQLSRDRVKAYFVDGNGGSSSSGSGMIERMPTTSLERRMQRLWAATLKLDLEEVGRNDPWMSLGGESLAAMRLVAQARKEGITVTVPDIFRHKTIATLCQHVSVRLDAEIIESIPPFSLLPCHGGSPRVDELRKSAAQQCELTPEEIEDLYPFTAMQEAVVIPPATLGVNYTLHLDVKLPSELDLERLMRAWDTVVAANSILRMRVVRLPADEKETMVLAQTRPKVSMEPLFPDRFAPGVDLWGLGRPLVRVGVAPGRLVMLIQHALYDGHSLGLIFRDLEQAYRGQPVPAVSFSSFVRWSTEWQDGSLKQQYWREKFVGFDGRVCPPRVADSEVSCIESRHLWGSLNFKLDDFTVTSKIRVALAVVLSWHFGLCDLVLGGIYARRGAPIPGIMEAAVPTSAILPDRIRLDPTQSLRANIDQDHENILTMMPYEGTRPSQIRDLSEATRAASQFQAILAVQQDNSSLYPEIFRNHEMGYYGPVTAHNLMMQCFLNPQRSSARVSLRLSEPTMQQTTDWDRFLGHFEAVVDAIHRDPEISLNMLRQQLGA</sequence>
<keyword evidence="7" id="KW-1185">Reference proteome</keyword>
<dbReference type="Proteomes" id="UP000248349">
    <property type="component" value="Unassembled WGS sequence"/>
</dbReference>
<dbReference type="InterPro" id="IPR042099">
    <property type="entry name" value="ANL_N_sf"/>
</dbReference>
<dbReference type="GO" id="GO:0005737">
    <property type="term" value="C:cytoplasm"/>
    <property type="evidence" value="ECO:0007669"/>
    <property type="project" value="TreeGrafter"/>
</dbReference>
<dbReference type="Pfam" id="PF00501">
    <property type="entry name" value="AMP-binding"/>
    <property type="match status" value="1"/>
</dbReference>
<organism evidence="6 7">
    <name type="scientific">Aspergillus saccharolyticus JOP 1030-1</name>
    <dbReference type="NCBI Taxonomy" id="1450539"/>
    <lineage>
        <taxon>Eukaryota</taxon>
        <taxon>Fungi</taxon>
        <taxon>Dikarya</taxon>
        <taxon>Ascomycota</taxon>
        <taxon>Pezizomycotina</taxon>
        <taxon>Eurotiomycetes</taxon>
        <taxon>Eurotiomycetidae</taxon>
        <taxon>Eurotiales</taxon>
        <taxon>Aspergillaceae</taxon>
        <taxon>Aspergillus</taxon>
        <taxon>Aspergillus subgen. Circumdati</taxon>
    </lineage>
</organism>
<dbReference type="InterPro" id="IPR010071">
    <property type="entry name" value="AA_adenyl_dom"/>
</dbReference>
<dbReference type="GO" id="GO:0044550">
    <property type="term" value="P:secondary metabolite biosynthetic process"/>
    <property type="evidence" value="ECO:0007669"/>
    <property type="project" value="TreeGrafter"/>
</dbReference>
<accession>A0A318ZBM8</accession>
<dbReference type="RefSeq" id="XP_025429716.1">
    <property type="nucleotide sequence ID" value="XM_025576435.1"/>
</dbReference>
<evidence type="ECO:0000256" key="2">
    <source>
        <dbReference type="ARBA" id="ARBA00022553"/>
    </source>
</evidence>
<evidence type="ECO:0000256" key="4">
    <source>
        <dbReference type="ARBA" id="ARBA00029454"/>
    </source>
</evidence>
<dbReference type="Gene3D" id="1.10.1200.10">
    <property type="entry name" value="ACP-like"/>
    <property type="match status" value="1"/>
</dbReference>
<dbReference type="GO" id="GO:0043041">
    <property type="term" value="P:amino acid activation for nonribosomal peptide biosynthetic process"/>
    <property type="evidence" value="ECO:0007669"/>
    <property type="project" value="TreeGrafter"/>
</dbReference>
<dbReference type="OrthoDB" id="416786at2759"/>
<reference evidence="6 7" key="1">
    <citation type="submission" date="2016-12" db="EMBL/GenBank/DDBJ databases">
        <title>The genomes of Aspergillus section Nigri reveals drivers in fungal speciation.</title>
        <authorList>
            <consortium name="DOE Joint Genome Institute"/>
            <person name="Vesth T.C."/>
            <person name="Nybo J."/>
            <person name="Theobald S."/>
            <person name="Brandl J."/>
            <person name="Frisvad J.C."/>
            <person name="Nielsen K.F."/>
            <person name="Lyhne E.K."/>
            <person name="Kogle M.E."/>
            <person name="Kuo A."/>
            <person name="Riley R."/>
            <person name="Clum A."/>
            <person name="Nolan M."/>
            <person name="Lipzen A."/>
            <person name="Salamov A."/>
            <person name="Henrissat B."/>
            <person name="Wiebenga A."/>
            <person name="De Vries R.P."/>
            <person name="Grigoriev I.V."/>
            <person name="Mortensen U.H."/>
            <person name="Andersen M.R."/>
            <person name="Baker S.E."/>
        </authorList>
    </citation>
    <scope>NUCLEOTIDE SEQUENCE [LARGE SCALE GENOMIC DNA]</scope>
    <source>
        <strain evidence="6 7">JOP 1030-1</strain>
    </source>
</reference>
<dbReference type="PROSITE" id="PS00012">
    <property type="entry name" value="PHOSPHOPANTETHEINE"/>
    <property type="match status" value="1"/>
</dbReference>
<proteinExistence type="inferred from homology"/>
<dbReference type="Gene3D" id="3.30.559.30">
    <property type="entry name" value="Nonribosomal peptide synthetase, condensation domain"/>
    <property type="match status" value="1"/>
</dbReference>
<dbReference type="InterPro" id="IPR036736">
    <property type="entry name" value="ACP-like_sf"/>
</dbReference>
<dbReference type="PROSITE" id="PS00455">
    <property type="entry name" value="AMP_BINDING"/>
    <property type="match status" value="1"/>
</dbReference>
<protein>
    <submittedName>
        <fullName evidence="6">Putative nonribosomal peptide synthase</fullName>
    </submittedName>
</protein>
<dbReference type="GeneID" id="37077664"/>
<dbReference type="PROSITE" id="PS50075">
    <property type="entry name" value="CARRIER"/>
    <property type="match status" value="1"/>
</dbReference>
<dbReference type="SMART" id="SM00823">
    <property type="entry name" value="PKS_PP"/>
    <property type="match status" value="1"/>
</dbReference>
<dbReference type="SUPFAM" id="SSF52777">
    <property type="entry name" value="CoA-dependent acyltransferases"/>
    <property type="match status" value="2"/>
</dbReference>
<dbReference type="FunFam" id="3.30.300.30:FF:000015">
    <property type="entry name" value="Nonribosomal peptide synthase SidD"/>
    <property type="match status" value="1"/>
</dbReference>
<comment type="similarity">
    <text evidence="4">Belongs to the NRP synthetase family.</text>
</comment>
<dbReference type="InterPro" id="IPR000873">
    <property type="entry name" value="AMP-dep_synth/lig_dom"/>
</dbReference>
<dbReference type="InterPro" id="IPR023213">
    <property type="entry name" value="CAT-like_dom_sf"/>
</dbReference>
<dbReference type="NCBIfam" id="TIGR01733">
    <property type="entry name" value="AA-adenyl-dom"/>
    <property type="match status" value="1"/>
</dbReference>
<dbReference type="Gene3D" id="3.30.300.30">
    <property type="match status" value="1"/>
</dbReference>
<dbReference type="InterPro" id="IPR006162">
    <property type="entry name" value="Ppantetheine_attach_site"/>
</dbReference>
<evidence type="ECO:0000256" key="3">
    <source>
        <dbReference type="ARBA" id="ARBA00022598"/>
    </source>
</evidence>
<gene>
    <name evidence="6" type="ORF">BP01DRAFT_367008</name>
</gene>
<evidence type="ECO:0000256" key="1">
    <source>
        <dbReference type="ARBA" id="ARBA00022450"/>
    </source>
</evidence>
<dbReference type="EMBL" id="KZ821241">
    <property type="protein sequence ID" value="PYH43734.1"/>
    <property type="molecule type" value="Genomic_DNA"/>
</dbReference>
<dbReference type="InterPro" id="IPR009081">
    <property type="entry name" value="PP-bd_ACP"/>
</dbReference>
<dbReference type="STRING" id="1450539.A0A318ZBM8"/>
<dbReference type="CDD" id="cd05918">
    <property type="entry name" value="A_NRPS_SidN3_like"/>
    <property type="match status" value="1"/>
</dbReference>
<dbReference type="InterPro" id="IPR045851">
    <property type="entry name" value="AMP-bd_C_sf"/>
</dbReference>
<evidence type="ECO:0000259" key="5">
    <source>
        <dbReference type="PROSITE" id="PS50075"/>
    </source>
</evidence>
<dbReference type="Gene3D" id="3.30.559.10">
    <property type="entry name" value="Chloramphenicol acetyltransferase-like domain"/>
    <property type="match status" value="1"/>
</dbReference>
<dbReference type="SUPFAM" id="SSF56801">
    <property type="entry name" value="Acetyl-CoA synthetase-like"/>
    <property type="match status" value="1"/>
</dbReference>
<keyword evidence="1" id="KW-0596">Phosphopantetheine</keyword>
<feature type="domain" description="Carrier" evidence="5">
    <location>
        <begin position="563"/>
        <end position="639"/>
    </location>
</feature>
<dbReference type="Gene3D" id="3.40.50.12780">
    <property type="entry name" value="N-terminal domain of ligase-like"/>
    <property type="match status" value="1"/>
</dbReference>
<dbReference type="FunFam" id="1.10.1200.10:FF:000005">
    <property type="entry name" value="Nonribosomal peptide synthetase 1"/>
    <property type="match status" value="1"/>
</dbReference>
<dbReference type="InterPro" id="IPR020845">
    <property type="entry name" value="AMP-binding_CS"/>
</dbReference>
<dbReference type="GO" id="GO:0016874">
    <property type="term" value="F:ligase activity"/>
    <property type="evidence" value="ECO:0007669"/>
    <property type="project" value="UniProtKB-KW"/>
</dbReference>
<dbReference type="PANTHER" id="PTHR45527:SF3">
    <property type="entry name" value="SIDEROPHORE SYNTHETASE (EUROFUNG)"/>
    <property type="match status" value="1"/>
</dbReference>
<keyword evidence="2" id="KW-0597">Phosphoprotein</keyword>
<dbReference type="AlphaFoldDB" id="A0A318ZBM8"/>
<keyword evidence="3" id="KW-0436">Ligase</keyword>
<dbReference type="GO" id="GO:0031177">
    <property type="term" value="F:phosphopantetheine binding"/>
    <property type="evidence" value="ECO:0007669"/>
    <property type="project" value="InterPro"/>
</dbReference>
<name>A0A318ZBM8_9EURO</name>